<evidence type="ECO:0000256" key="4">
    <source>
        <dbReference type="ARBA" id="ARBA00023004"/>
    </source>
</evidence>
<dbReference type="SMART" id="SM00529">
    <property type="entry name" value="HTH_DTXR"/>
    <property type="match status" value="1"/>
</dbReference>
<name>A0A1Y6K527_9CHLR</name>
<dbReference type="InterPro" id="IPR036390">
    <property type="entry name" value="WH_DNA-bd_sf"/>
</dbReference>
<sequence length="227" mass="26189">MTDEMRPSPTIEDYLAVIYTLDRDGERVIGARLAQSLDVSAPTVTATLKRMERDGWIVFEEDKEIKLTDTGKSIAMSVIRRHMLTEWMLARVLKLPLSEIHREAHQIEHTLSPEVEERLQSEMDDPMFCPHGNPLPGFEDEARHWQPLTNFLPGDQVILRRIHENLENDYDQLFFLENNGLKPGVLIQVEEVLPFNETMQISIDRHPVILGLVLAEQLYVEGPQEKL</sequence>
<dbReference type="InterPro" id="IPR001367">
    <property type="entry name" value="Fe_dep_repressor"/>
</dbReference>
<evidence type="ECO:0000313" key="9">
    <source>
        <dbReference type="EMBL" id="SMX54676.1"/>
    </source>
</evidence>
<comment type="subcellular location">
    <subcellularLocation>
        <location evidence="1">Cytoplasm</location>
    </subcellularLocation>
</comment>
<keyword evidence="5" id="KW-0805">Transcription regulation</keyword>
<dbReference type="Gene3D" id="2.30.30.90">
    <property type="match status" value="1"/>
</dbReference>
<evidence type="ECO:0000256" key="3">
    <source>
        <dbReference type="ARBA" id="ARBA00011738"/>
    </source>
</evidence>
<dbReference type="AlphaFoldDB" id="A0A1Y6K527"/>
<feature type="domain" description="HTH dtxR-type" evidence="8">
    <location>
        <begin position="1"/>
        <end position="68"/>
    </location>
</feature>
<keyword evidence="7" id="KW-0804">Transcription</keyword>
<dbReference type="Proteomes" id="UP000195514">
    <property type="component" value="Chromosome I"/>
</dbReference>
<dbReference type="OrthoDB" id="9791355at2"/>
<dbReference type="SUPFAM" id="SSF50037">
    <property type="entry name" value="C-terminal domain of transcriptional repressors"/>
    <property type="match status" value="1"/>
</dbReference>
<dbReference type="GO" id="GO:0046914">
    <property type="term" value="F:transition metal ion binding"/>
    <property type="evidence" value="ECO:0007669"/>
    <property type="project" value="InterPro"/>
</dbReference>
<keyword evidence="6" id="KW-0238">DNA-binding</keyword>
<dbReference type="GO" id="GO:0003677">
    <property type="term" value="F:DNA binding"/>
    <property type="evidence" value="ECO:0007669"/>
    <property type="project" value="UniProtKB-KW"/>
</dbReference>
<organism evidence="9 10">
    <name type="scientific">Candidatus Brevifilum fermentans</name>
    <dbReference type="NCBI Taxonomy" id="1986204"/>
    <lineage>
        <taxon>Bacteria</taxon>
        <taxon>Bacillati</taxon>
        <taxon>Chloroflexota</taxon>
        <taxon>Anaerolineae</taxon>
        <taxon>Anaerolineales</taxon>
        <taxon>Anaerolineaceae</taxon>
        <taxon>Candidatus Brevifilum</taxon>
    </lineage>
</organism>
<protein>
    <submittedName>
        <fullName evidence="9">Putative DtxR family transcriptional regulator</fullName>
    </submittedName>
</protein>
<evidence type="ECO:0000256" key="5">
    <source>
        <dbReference type="ARBA" id="ARBA00023015"/>
    </source>
</evidence>
<evidence type="ECO:0000256" key="6">
    <source>
        <dbReference type="ARBA" id="ARBA00023125"/>
    </source>
</evidence>
<dbReference type="GO" id="GO:0046983">
    <property type="term" value="F:protein dimerization activity"/>
    <property type="evidence" value="ECO:0007669"/>
    <property type="project" value="InterPro"/>
</dbReference>
<dbReference type="Gene3D" id="1.10.60.10">
    <property type="entry name" value="Iron dependent repressor, metal binding and dimerisation domain"/>
    <property type="match status" value="1"/>
</dbReference>
<dbReference type="GO" id="GO:0003700">
    <property type="term" value="F:DNA-binding transcription factor activity"/>
    <property type="evidence" value="ECO:0007669"/>
    <property type="project" value="InterPro"/>
</dbReference>
<keyword evidence="4" id="KW-0408">Iron</keyword>
<dbReference type="InterPro" id="IPR038157">
    <property type="entry name" value="FeoA_core_dom"/>
</dbReference>
<dbReference type="SUPFAM" id="SSF47979">
    <property type="entry name" value="Iron-dependent repressor protein, dimerization domain"/>
    <property type="match status" value="1"/>
</dbReference>
<evidence type="ECO:0000256" key="1">
    <source>
        <dbReference type="ARBA" id="ARBA00004496"/>
    </source>
</evidence>
<reference evidence="10" key="1">
    <citation type="submission" date="2017-05" db="EMBL/GenBank/DDBJ databases">
        <authorList>
            <person name="Kirkegaard R."/>
            <person name="Mcilroy J S."/>
        </authorList>
    </citation>
    <scope>NUCLEOTIDE SEQUENCE [LARGE SCALE GENOMIC DNA]</scope>
</reference>
<gene>
    <name evidence="9" type="ORF">CFX1CAM_1611</name>
</gene>
<dbReference type="PROSITE" id="PS50944">
    <property type="entry name" value="HTH_DTXR"/>
    <property type="match status" value="1"/>
</dbReference>
<dbReference type="SMART" id="SM00899">
    <property type="entry name" value="FeoA"/>
    <property type="match status" value="1"/>
</dbReference>
<evidence type="ECO:0000256" key="2">
    <source>
        <dbReference type="ARBA" id="ARBA00007871"/>
    </source>
</evidence>
<evidence type="ECO:0000259" key="8">
    <source>
        <dbReference type="PROSITE" id="PS50944"/>
    </source>
</evidence>
<dbReference type="GO" id="GO:0045892">
    <property type="term" value="P:negative regulation of DNA-templated transcription"/>
    <property type="evidence" value="ECO:0007669"/>
    <property type="project" value="TreeGrafter"/>
</dbReference>
<dbReference type="Pfam" id="PF01325">
    <property type="entry name" value="Fe_dep_repress"/>
    <property type="match status" value="1"/>
</dbReference>
<dbReference type="GO" id="GO:0005737">
    <property type="term" value="C:cytoplasm"/>
    <property type="evidence" value="ECO:0007669"/>
    <property type="project" value="UniProtKB-SubCell"/>
</dbReference>
<proteinExistence type="inferred from homology"/>
<evidence type="ECO:0000313" key="10">
    <source>
        <dbReference type="Proteomes" id="UP000195514"/>
    </source>
</evidence>
<dbReference type="SUPFAM" id="SSF46785">
    <property type="entry name" value="Winged helix' DNA-binding domain"/>
    <property type="match status" value="1"/>
</dbReference>
<dbReference type="InterPro" id="IPR022689">
    <property type="entry name" value="Iron_dep_repressor"/>
</dbReference>
<dbReference type="InterPro" id="IPR036388">
    <property type="entry name" value="WH-like_DNA-bd_sf"/>
</dbReference>
<dbReference type="RefSeq" id="WP_087862502.1">
    <property type="nucleotide sequence ID" value="NZ_LT859958.1"/>
</dbReference>
<evidence type="ECO:0000256" key="7">
    <source>
        <dbReference type="ARBA" id="ARBA00023163"/>
    </source>
</evidence>
<dbReference type="InterPro" id="IPR036421">
    <property type="entry name" value="Fe_dep_repressor_sf"/>
</dbReference>
<comment type="similarity">
    <text evidence="2">Belongs to the DtxR/MntR family.</text>
</comment>
<dbReference type="InterPro" id="IPR008988">
    <property type="entry name" value="Transcriptional_repressor_C"/>
</dbReference>
<dbReference type="InterPro" id="IPR050536">
    <property type="entry name" value="DtxR_MntR_Metal-Reg"/>
</dbReference>
<dbReference type="EMBL" id="LT859958">
    <property type="protein sequence ID" value="SMX54676.1"/>
    <property type="molecule type" value="Genomic_DNA"/>
</dbReference>
<comment type="subunit">
    <text evidence="3">Homodimer.</text>
</comment>
<dbReference type="InterPro" id="IPR007167">
    <property type="entry name" value="Fe-transptr_FeoA-like"/>
</dbReference>
<dbReference type="Gene3D" id="1.10.10.10">
    <property type="entry name" value="Winged helix-like DNA-binding domain superfamily/Winged helix DNA-binding domain"/>
    <property type="match status" value="1"/>
</dbReference>
<dbReference type="KEGG" id="abat:CFX1CAM_1611"/>
<dbReference type="PANTHER" id="PTHR33238">
    <property type="entry name" value="IRON (METAL) DEPENDENT REPRESSOR, DTXR FAMILY"/>
    <property type="match status" value="1"/>
</dbReference>
<keyword evidence="10" id="KW-1185">Reference proteome</keyword>
<dbReference type="InterPro" id="IPR022687">
    <property type="entry name" value="HTH_DTXR"/>
</dbReference>
<dbReference type="Pfam" id="PF02742">
    <property type="entry name" value="Fe_dep_repr_C"/>
    <property type="match status" value="1"/>
</dbReference>
<dbReference type="Pfam" id="PF04023">
    <property type="entry name" value="FeoA"/>
    <property type="match status" value="1"/>
</dbReference>
<dbReference type="PANTHER" id="PTHR33238:SF10">
    <property type="entry name" value="IRON-DEPENDENT REPRESSOR IDER"/>
    <property type="match status" value="1"/>
</dbReference>
<accession>A0A1Y6K527</accession>